<dbReference type="InterPro" id="IPR003439">
    <property type="entry name" value="ABC_transporter-like_ATP-bd"/>
</dbReference>
<dbReference type="GO" id="GO:0016887">
    <property type="term" value="F:ATP hydrolysis activity"/>
    <property type="evidence" value="ECO:0007669"/>
    <property type="project" value="InterPro"/>
</dbReference>
<reference evidence="5 6" key="1">
    <citation type="submission" date="2019-09" db="EMBL/GenBank/DDBJ databases">
        <title>Complete genome sequence of Arachidicoccus sp. B3-10 isolated from apple orchard soil.</title>
        <authorList>
            <person name="Kim H.S."/>
            <person name="Han K.-I."/>
            <person name="Suh M.K."/>
            <person name="Lee K.C."/>
            <person name="Eom M.K."/>
            <person name="Kim J.-S."/>
            <person name="Kang S.W."/>
            <person name="Sin Y."/>
            <person name="Lee J.-S."/>
        </authorList>
    </citation>
    <scope>NUCLEOTIDE SEQUENCE [LARGE SCALE GENOMIC DNA]</scope>
    <source>
        <strain evidence="5 6">B3-10</strain>
    </source>
</reference>
<keyword evidence="3 5" id="KW-0067">ATP-binding</keyword>
<dbReference type="InterPro" id="IPR051782">
    <property type="entry name" value="ABC_Transporter_VariousFunc"/>
</dbReference>
<dbReference type="GO" id="GO:0005524">
    <property type="term" value="F:ATP binding"/>
    <property type="evidence" value="ECO:0007669"/>
    <property type="project" value="UniProtKB-KW"/>
</dbReference>
<name>A0A5P2FVX3_9BACT</name>
<keyword evidence="2" id="KW-0547">Nucleotide-binding</keyword>
<dbReference type="Proteomes" id="UP000292424">
    <property type="component" value="Chromosome"/>
</dbReference>
<dbReference type="InterPro" id="IPR017871">
    <property type="entry name" value="ABC_transporter-like_CS"/>
</dbReference>
<dbReference type="PROSITE" id="PS00211">
    <property type="entry name" value="ABC_TRANSPORTER_1"/>
    <property type="match status" value="1"/>
</dbReference>
<dbReference type="AlphaFoldDB" id="A0A5P2FVX3"/>
<organism evidence="5 6">
    <name type="scientific">Rhizosphaericola mali</name>
    <dbReference type="NCBI Taxonomy" id="2545455"/>
    <lineage>
        <taxon>Bacteria</taxon>
        <taxon>Pseudomonadati</taxon>
        <taxon>Bacteroidota</taxon>
        <taxon>Chitinophagia</taxon>
        <taxon>Chitinophagales</taxon>
        <taxon>Chitinophagaceae</taxon>
        <taxon>Rhizosphaericola</taxon>
    </lineage>
</organism>
<proteinExistence type="predicted"/>
<dbReference type="Gene3D" id="3.40.50.300">
    <property type="entry name" value="P-loop containing nucleotide triphosphate hydrolases"/>
    <property type="match status" value="1"/>
</dbReference>
<gene>
    <name evidence="5" type="ORF">E0W69_002960</name>
</gene>
<protein>
    <submittedName>
        <fullName evidence="5">ATP-binding cassette domain-containing protein</fullName>
    </submittedName>
</protein>
<feature type="domain" description="ABC transporter" evidence="4">
    <location>
        <begin position="2"/>
        <end position="207"/>
    </location>
</feature>
<dbReference type="EMBL" id="CP044016">
    <property type="protein sequence ID" value="QES87666.1"/>
    <property type="molecule type" value="Genomic_DNA"/>
</dbReference>
<dbReference type="RefSeq" id="WP_131328555.1">
    <property type="nucleotide sequence ID" value="NZ_CP044016.1"/>
</dbReference>
<evidence type="ECO:0000256" key="3">
    <source>
        <dbReference type="ARBA" id="ARBA00022840"/>
    </source>
</evidence>
<keyword evidence="6" id="KW-1185">Reference proteome</keyword>
<dbReference type="InterPro" id="IPR027417">
    <property type="entry name" value="P-loop_NTPase"/>
</dbReference>
<dbReference type="OrthoDB" id="9801987at2"/>
<dbReference type="SUPFAM" id="SSF52540">
    <property type="entry name" value="P-loop containing nucleoside triphosphate hydrolases"/>
    <property type="match status" value="1"/>
</dbReference>
<dbReference type="PROSITE" id="PS50893">
    <property type="entry name" value="ABC_TRANSPORTER_2"/>
    <property type="match status" value="1"/>
</dbReference>
<evidence type="ECO:0000256" key="1">
    <source>
        <dbReference type="ARBA" id="ARBA00022448"/>
    </source>
</evidence>
<dbReference type="PANTHER" id="PTHR42939:SF1">
    <property type="entry name" value="ABC TRANSPORTER ATP-BINDING PROTEIN ALBC-RELATED"/>
    <property type="match status" value="1"/>
</dbReference>
<dbReference type="PANTHER" id="PTHR42939">
    <property type="entry name" value="ABC TRANSPORTER ATP-BINDING PROTEIN ALBC-RELATED"/>
    <property type="match status" value="1"/>
</dbReference>
<keyword evidence="1" id="KW-0813">Transport</keyword>
<evidence type="ECO:0000256" key="2">
    <source>
        <dbReference type="ARBA" id="ARBA00022741"/>
    </source>
</evidence>
<sequence length="207" mass="23743">MLEFESFHKKFKKETVLQMDQWKLEEGIYWLKGENGAGKSTFLKSLSGIFPFDGDVKLDGTSLRKNKLEQRRWFNYGEAEPTYPNFLTGQELLSFVEDVKDGTNELAFYLTTVFQMQSALNEKVGTYSSGMKKKLSLILTFCGSPKWILLDEPLITLDVASVQVLLQVIEQMFLNGTSFIMTSHQPFTLETVQTQTIEIKNKKLELI</sequence>
<dbReference type="KEGG" id="arac:E0W69_002960"/>
<evidence type="ECO:0000259" key="4">
    <source>
        <dbReference type="PROSITE" id="PS50893"/>
    </source>
</evidence>
<dbReference type="Pfam" id="PF00005">
    <property type="entry name" value="ABC_tran"/>
    <property type="match status" value="1"/>
</dbReference>
<accession>A0A5P2FVX3</accession>
<evidence type="ECO:0000313" key="6">
    <source>
        <dbReference type="Proteomes" id="UP000292424"/>
    </source>
</evidence>
<evidence type="ECO:0000313" key="5">
    <source>
        <dbReference type="EMBL" id="QES87666.1"/>
    </source>
</evidence>